<dbReference type="InterPro" id="IPR009081">
    <property type="entry name" value="PP-bd_ACP"/>
</dbReference>
<dbReference type="Pfam" id="PF00668">
    <property type="entry name" value="Condensation"/>
    <property type="match status" value="1"/>
</dbReference>
<keyword evidence="3" id="KW-0597">Phosphoprotein</keyword>
<dbReference type="InterPro" id="IPR042098">
    <property type="entry name" value="TauD-like_sf"/>
</dbReference>
<dbReference type="Pfam" id="PF02668">
    <property type="entry name" value="TauD"/>
    <property type="match status" value="1"/>
</dbReference>
<dbReference type="InterPro" id="IPR023213">
    <property type="entry name" value="CAT-like_dom_sf"/>
</dbReference>
<gene>
    <name evidence="8" type="ORF">RM423_13005</name>
</gene>
<dbReference type="PROSITE" id="PS50075">
    <property type="entry name" value="CARRIER"/>
    <property type="match status" value="1"/>
</dbReference>
<dbReference type="Proteomes" id="UP001183176">
    <property type="component" value="Unassembled WGS sequence"/>
</dbReference>
<dbReference type="PANTHER" id="PTHR45527:SF1">
    <property type="entry name" value="FATTY ACID SYNTHASE"/>
    <property type="match status" value="1"/>
</dbReference>
<sequence length="943" mass="103304">MLADVRSALADQLPPAMVPTALVAVPAIPSTGGGKVDVAALRTFRSVPRKTGAGAVAAGPVPALTPVQAAIATVWTELLGVVDPRPTDDFFALGGHSLLTFQLVYRLREALGVELPVRTPFQRPTLAGLAGAIEELLAQPAPTDTAPDDGPAWTGPPPASSAQARLWFVQQLDPTAFHYNVPIYASLDGRLDVAALTAAIDGVVARHAPLRTVFATVDGTLRQLVQSPQPIPVEQLDLRSEYTADAAAADQHVHQLAEAAYRRPFDLSRDIPIRLSIIALTDERHVILLTLHHIAYDAWSLKIFFDELAAGYAAHAQGRPLVVPPLTTEYVDYALAQQRQLEKGSLTPALEYWRRQLDGVEGLSGLPLDRPRPTRPSFVGERLSFRIEAETTAALRRLGTMENATLFMLLVTALAVAMAERSGDTDVAIGTDVASRAGTEVERLIGFFVNQVVLRCGVESGLLWRVLVNRVRTTVLDAYAHQHVPFDQVVRAINPRRSREQSSLFSSKIVLNNAPAAPGSLTGLQVTALPFELRTARFDLTVLLEESDGGIDGIWEYDGEIFDARGMSRLCARFVALVDELSTQPDRRPSVGVREASVALDAPAPKQHRARLRRKPTPVSGAGPDVTREPAEPATAGVVSYLRRRPGIELATWARAHRAEIEADLAVHGAVLFRGFDVTEPEAFEAFAAQFVDQLLTDNGEHPRAVIGGSGNVYTPVFFAPEEKLLWHNENTFNATAPARLFFSCAQVAETGGQTPISDSRAVFDAIPAELRDRFVRLGVRYVRVYLPELGVPWQDVFGTSDRALVEERCRRSGITWSWEADTLRTECVRPAAIRHPVSGDWCWTNQAQHWHHACLPEAARAALRDVVSHDRLPRDCTYGDGSPMADEDIRRVLAVYAEHERSFDWRVGDLFMIDNVRCAHARNSYTGARRLLVTMGGEVENR</sequence>
<name>A0ABU2JCW8_9ACTN</name>
<dbReference type="Gene3D" id="1.10.1200.10">
    <property type="entry name" value="ACP-like"/>
    <property type="match status" value="1"/>
</dbReference>
<dbReference type="Gene3D" id="3.30.300.30">
    <property type="match status" value="1"/>
</dbReference>
<dbReference type="InterPro" id="IPR020806">
    <property type="entry name" value="PKS_PP-bd"/>
</dbReference>
<evidence type="ECO:0000313" key="8">
    <source>
        <dbReference type="EMBL" id="MDT0262309.1"/>
    </source>
</evidence>
<dbReference type="Gene3D" id="3.30.559.30">
    <property type="entry name" value="Nonribosomal peptide synthetase, condensation domain"/>
    <property type="match status" value="1"/>
</dbReference>
<evidence type="ECO:0000256" key="5">
    <source>
        <dbReference type="ARBA" id="ARBA00023004"/>
    </source>
</evidence>
<evidence type="ECO:0000256" key="6">
    <source>
        <dbReference type="SAM" id="MobiDB-lite"/>
    </source>
</evidence>
<keyword evidence="5" id="KW-0408">Iron</keyword>
<dbReference type="SMART" id="SM00823">
    <property type="entry name" value="PKS_PP"/>
    <property type="match status" value="1"/>
</dbReference>
<dbReference type="InterPro" id="IPR001242">
    <property type="entry name" value="Condensation_dom"/>
</dbReference>
<feature type="compositionally biased region" description="Basic residues" evidence="6">
    <location>
        <begin position="606"/>
        <end position="616"/>
    </location>
</feature>
<organism evidence="8 9">
    <name type="scientific">Jatrophihabitans lederbergiae</name>
    <dbReference type="NCBI Taxonomy" id="3075547"/>
    <lineage>
        <taxon>Bacteria</taxon>
        <taxon>Bacillati</taxon>
        <taxon>Actinomycetota</taxon>
        <taxon>Actinomycetes</taxon>
        <taxon>Jatrophihabitantales</taxon>
        <taxon>Jatrophihabitantaceae</taxon>
        <taxon>Jatrophihabitans</taxon>
    </lineage>
</organism>
<dbReference type="RefSeq" id="WP_311423460.1">
    <property type="nucleotide sequence ID" value="NZ_JAVREH010000016.1"/>
</dbReference>
<keyword evidence="9" id="KW-1185">Reference proteome</keyword>
<protein>
    <submittedName>
        <fullName evidence="8">Condensation domain-containing protein</fullName>
    </submittedName>
</protein>
<feature type="region of interest" description="Disordered" evidence="6">
    <location>
        <begin position="585"/>
        <end position="632"/>
    </location>
</feature>
<comment type="cofactor">
    <cofactor evidence="1">
        <name>pantetheine 4'-phosphate</name>
        <dbReference type="ChEBI" id="CHEBI:47942"/>
    </cofactor>
</comment>
<dbReference type="PANTHER" id="PTHR45527">
    <property type="entry name" value="NONRIBOSOMAL PEPTIDE SYNTHETASE"/>
    <property type="match status" value="1"/>
</dbReference>
<comment type="caution">
    <text evidence="8">The sequence shown here is derived from an EMBL/GenBank/DDBJ whole genome shotgun (WGS) entry which is preliminary data.</text>
</comment>
<dbReference type="InterPro" id="IPR045851">
    <property type="entry name" value="AMP-bd_C_sf"/>
</dbReference>
<dbReference type="Gene3D" id="3.60.130.10">
    <property type="entry name" value="Clavaminate synthase-like"/>
    <property type="match status" value="1"/>
</dbReference>
<dbReference type="EMBL" id="JAVREH010000016">
    <property type="protein sequence ID" value="MDT0262309.1"/>
    <property type="molecule type" value="Genomic_DNA"/>
</dbReference>
<evidence type="ECO:0000313" key="9">
    <source>
        <dbReference type="Proteomes" id="UP001183176"/>
    </source>
</evidence>
<feature type="domain" description="Carrier" evidence="7">
    <location>
        <begin position="62"/>
        <end position="137"/>
    </location>
</feature>
<dbReference type="SUPFAM" id="SSF47336">
    <property type="entry name" value="ACP-like"/>
    <property type="match status" value="1"/>
</dbReference>
<dbReference type="SUPFAM" id="SSF52777">
    <property type="entry name" value="CoA-dependent acyltransferases"/>
    <property type="match status" value="2"/>
</dbReference>
<dbReference type="CDD" id="cd19531">
    <property type="entry name" value="LCL_NRPS-like"/>
    <property type="match status" value="1"/>
</dbReference>
<proteinExistence type="predicted"/>
<evidence type="ECO:0000256" key="1">
    <source>
        <dbReference type="ARBA" id="ARBA00001957"/>
    </source>
</evidence>
<dbReference type="SUPFAM" id="SSF51197">
    <property type="entry name" value="Clavaminate synthase-like"/>
    <property type="match status" value="1"/>
</dbReference>
<accession>A0ABU2JCW8</accession>
<dbReference type="Pfam" id="PF00550">
    <property type="entry name" value="PP-binding"/>
    <property type="match status" value="1"/>
</dbReference>
<dbReference type="SUPFAM" id="SSF56801">
    <property type="entry name" value="Acetyl-CoA synthetase-like"/>
    <property type="match status" value="1"/>
</dbReference>
<dbReference type="InterPro" id="IPR036736">
    <property type="entry name" value="ACP-like_sf"/>
</dbReference>
<evidence type="ECO:0000259" key="7">
    <source>
        <dbReference type="PROSITE" id="PS50075"/>
    </source>
</evidence>
<evidence type="ECO:0000256" key="4">
    <source>
        <dbReference type="ARBA" id="ARBA00023002"/>
    </source>
</evidence>
<dbReference type="InterPro" id="IPR003819">
    <property type="entry name" value="TauD/TfdA-like"/>
</dbReference>
<evidence type="ECO:0000256" key="3">
    <source>
        <dbReference type="ARBA" id="ARBA00022553"/>
    </source>
</evidence>
<keyword evidence="4" id="KW-0560">Oxidoreductase</keyword>
<keyword evidence="2" id="KW-0596">Phosphopantetheine</keyword>
<reference evidence="9" key="1">
    <citation type="submission" date="2023-07" db="EMBL/GenBank/DDBJ databases">
        <title>30 novel species of actinomycetes from the DSMZ collection.</title>
        <authorList>
            <person name="Nouioui I."/>
        </authorList>
    </citation>
    <scope>NUCLEOTIDE SEQUENCE [LARGE SCALE GENOMIC DNA]</scope>
    <source>
        <strain evidence="9">DSM 44399</strain>
    </source>
</reference>
<dbReference type="Gene3D" id="3.30.559.10">
    <property type="entry name" value="Chloramphenicol acetyltransferase-like domain"/>
    <property type="match status" value="1"/>
</dbReference>
<evidence type="ECO:0000256" key="2">
    <source>
        <dbReference type="ARBA" id="ARBA00022450"/>
    </source>
</evidence>